<dbReference type="InterPro" id="IPR003439">
    <property type="entry name" value="ABC_transporter-like_ATP-bd"/>
</dbReference>
<dbReference type="Pfam" id="PF00664">
    <property type="entry name" value="ABC_membrane"/>
    <property type="match status" value="2"/>
</dbReference>
<dbReference type="InterPro" id="IPR036640">
    <property type="entry name" value="ABC1_TM_sf"/>
</dbReference>
<dbReference type="SUPFAM" id="SSF90123">
    <property type="entry name" value="ABC transporter transmembrane region"/>
    <property type="match status" value="2"/>
</dbReference>
<keyword evidence="3" id="KW-0813">Transport</keyword>
<feature type="transmembrane region" description="Helical" evidence="12">
    <location>
        <begin position="163"/>
        <end position="185"/>
    </location>
</feature>
<protein>
    <submittedName>
        <fullName evidence="17">P-loop containing nucleoside triphosphate hydrolase protein</fullName>
    </submittedName>
</protein>
<gene>
    <name evidence="15" type="ORF">NBR_LOCUS10221</name>
</gene>
<reference evidence="17" key="1">
    <citation type="submission" date="2017-02" db="UniProtKB">
        <authorList>
            <consortium name="WormBaseParasite"/>
        </authorList>
    </citation>
    <scope>IDENTIFICATION</scope>
</reference>
<feature type="transmembrane region" description="Helical" evidence="12">
    <location>
        <begin position="103"/>
        <end position="125"/>
    </location>
</feature>
<dbReference type="SUPFAM" id="SSF52540">
    <property type="entry name" value="P-loop containing nucleoside triphosphate hydrolases"/>
    <property type="match status" value="2"/>
</dbReference>
<feature type="transmembrane region" description="Helical" evidence="12">
    <location>
        <begin position="825"/>
        <end position="844"/>
    </location>
</feature>
<dbReference type="PANTHER" id="PTHR43394:SF27">
    <property type="entry name" value="ATP-DEPENDENT TRANSLOCASE ABCB1-LIKE"/>
    <property type="match status" value="1"/>
</dbReference>
<dbReference type="GO" id="GO:0090374">
    <property type="term" value="P:oligopeptide export from mitochondrion"/>
    <property type="evidence" value="ECO:0007669"/>
    <property type="project" value="TreeGrafter"/>
</dbReference>
<dbReference type="InterPro" id="IPR017871">
    <property type="entry name" value="ABC_transporter-like_CS"/>
</dbReference>
<dbReference type="GO" id="GO:0005524">
    <property type="term" value="F:ATP binding"/>
    <property type="evidence" value="ECO:0007669"/>
    <property type="project" value="UniProtKB-KW"/>
</dbReference>
<comment type="subcellular location">
    <subcellularLocation>
        <location evidence="1">Membrane</location>
        <topology evidence="1">Multi-pass membrane protein</topology>
    </subcellularLocation>
</comment>
<accession>A0A0N4Y363</accession>
<dbReference type="Pfam" id="PF00005">
    <property type="entry name" value="ABC_tran"/>
    <property type="match status" value="2"/>
</dbReference>
<feature type="domain" description="ABC transmembrane type-1" evidence="14">
    <location>
        <begin position="106"/>
        <end position="398"/>
    </location>
</feature>
<dbReference type="PROSITE" id="PS00211">
    <property type="entry name" value="ABC_TRANSPORTER_1"/>
    <property type="match status" value="2"/>
</dbReference>
<dbReference type="SMART" id="SM00382">
    <property type="entry name" value="AAA"/>
    <property type="match status" value="2"/>
</dbReference>
<keyword evidence="5" id="KW-0677">Repeat</keyword>
<evidence type="ECO:0000256" key="7">
    <source>
        <dbReference type="ARBA" id="ARBA00022840"/>
    </source>
</evidence>
<dbReference type="Gene3D" id="1.20.1560.10">
    <property type="entry name" value="ABC transporter type 1, transmembrane domain"/>
    <property type="match status" value="2"/>
</dbReference>
<dbReference type="PROSITE" id="PS50929">
    <property type="entry name" value="ABC_TM1F"/>
    <property type="match status" value="2"/>
</dbReference>
<keyword evidence="9 12" id="KW-0472">Membrane</keyword>
<dbReference type="CDD" id="cd03249">
    <property type="entry name" value="ABC_MTABC3_MDL1_MDL2"/>
    <property type="match status" value="1"/>
</dbReference>
<evidence type="ECO:0000256" key="5">
    <source>
        <dbReference type="ARBA" id="ARBA00022737"/>
    </source>
</evidence>
<evidence type="ECO:0000256" key="8">
    <source>
        <dbReference type="ARBA" id="ARBA00022989"/>
    </source>
</evidence>
<dbReference type="FunFam" id="3.40.50.300:FF:000240">
    <property type="entry name" value="ABC transporter B family member 20"/>
    <property type="match status" value="1"/>
</dbReference>
<feature type="domain" description="ABC transporter" evidence="13">
    <location>
        <begin position="1050"/>
        <end position="1230"/>
    </location>
</feature>
<feature type="region of interest" description="Disordered" evidence="11">
    <location>
        <begin position="1"/>
        <end position="20"/>
    </location>
</feature>
<dbReference type="GO" id="GO:0016887">
    <property type="term" value="F:ATP hydrolysis activity"/>
    <property type="evidence" value="ECO:0007669"/>
    <property type="project" value="InterPro"/>
</dbReference>
<sequence length="1230" mass="137891">MTANKEPNKNDGQNESRSQKNVIYPIEDLYVDDPKKNAKGSSFYWKYCFNRRSCDISPSAYEVTSEHRTSSVASDTKDTKKPRGFLSSYKALYGFSDRTDVQLMSIGLTCALLQAAIPPFVWLVMGSFVSFSIEREEERLFNKSGALNGSKFDEDFASSATPAFLAMLSLSVSMFFAAFIQRLAWEVSGIRQVFRVRRTYVRKMLHMDVSWLESRQSGHMATMLQEHADSIYSGISDNIPMVIFISTYLVVNIAVCIYIQWDVTLLMCSAIPMLIMSRIVFSKWFSRTMDQEVALQNKISNLVNETFSCIRTVISFAAQKQTINKFERLSMDNNKLTESRLRSSTVYDSLTQILLTELIFTAALCYGIWRVADQSPGRLAALAINMLYMCVTSISIGFHINGATTARQNADQIRNILDESPEIERDYGFAGDNPQQCLPAPKYRRQSMKFMGKGAIHFRDIHFSYPSRPDVEVLKGITFHVEAGEKIALVGSSGSGKSTLTALLLRFYDPDSGSILLDGDNLKKLCPDELRGMCSLVSQEPVLFDGTISDNIRYGRLDATQQEINDAARKVGAWQFISALPEGMQTRVGDRGLQLSGGQKQRVAIARAVIRKPTVMLFDEATSALDNIHEEEVQHALDLASEGLTTITIAHRLSTVKNCDRIIVLDEGRIVEEGPPDELLAKEGGRFQRHMNGNRRAWNRSSLGHGHKKLGKSYSVLSQDREKLALPVMSKKRSQRLDYKYSTVGRMDIEIDVMPEYDHEENHLPGKATNFNAVWKLIAGYREGYTLLGGAIPTTIIRAFFYLLICFEVASVLEISITPEEERAEQIFIVAVVYTALIIIKTIFEALGRLFIALYGHGFCSYMRSTMFRRVMQHGSAYFDEERNSPGRILQRIITDSQRAMVEEENKAAQLASVVLSNMSTIKAYNLQEHFYSVFADTLEPLAKAMKRQSVISAFVFACQYSFAYILIAITLYFGKVMMLNNEISVFDYMRVVLLTQFGANFFSQLVASVSDLSKARIAAENVVSVLKEQPVDFDNLSEEGQRPKLDGSIKLKNVSFRYPTRPVVPIVKNLDLEIRAGQSVALVGPSGSGKSSVMALIQRMYNATDGEVLMDKYNVRSINPAYLRRMVAAVGQEPTLFSFTIKENIAYGMMESEVTMDKIIEAAKIANIHDFIMSLPQGYDTEIGEFGAQLSGGQKQRIAIARAIVRRPVVLLLDEATAALDSTSEKVNT</sequence>
<evidence type="ECO:0000313" key="15">
    <source>
        <dbReference type="EMBL" id="VDL73810.1"/>
    </source>
</evidence>
<dbReference type="GO" id="GO:0015421">
    <property type="term" value="F:ABC-type oligopeptide transporter activity"/>
    <property type="evidence" value="ECO:0007669"/>
    <property type="project" value="TreeGrafter"/>
</dbReference>
<dbReference type="InterPro" id="IPR011527">
    <property type="entry name" value="ABC1_TM_dom"/>
</dbReference>
<dbReference type="STRING" id="27835.A0A0N4Y363"/>
<dbReference type="AlphaFoldDB" id="A0A0N4Y363"/>
<dbReference type="FunFam" id="3.40.50.300:FF:000604">
    <property type="entry name" value="ABC transporter B family member 28"/>
    <property type="match status" value="1"/>
</dbReference>
<evidence type="ECO:0000256" key="11">
    <source>
        <dbReference type="SAM" id="MobiDB-lite"/>
    </source>
</evidence>
<dbReference type="InterPro" id="IPR039421">
    <property type="entry name" value="Type_1_exporter"/>
</dbReference>
<dbReference type="EMBL" id="UYSL01020275">
    <property type="protein sequence ID" value="VDL73810.1"/>
    <property type="molecule type" value="Genomic_DNA"/>
</dbReference>
<comment type="similarity">
    <text evidence="2">Belongs to the ABC transporter superfamily. ABCB family. Multidrug resistance exporter (TC 3.A.1.201) subfamily.</text>
</comment>
<evidence type="ECO:0000256" key="6">
    <source>
        <dbReference type="ARBA" id="ARBA00022741"/>
    </source>
</evidence>
<evidence type="ECO:0000256" key="3">
    <source>
        <dbReference type="ARBA" id="ARBA00022448"/>
    </source>
</evidence>
<feature type="transmembrane region" description="Helical" evidence="12">
    <location>
        <begin position="350"/>
        <end position="369"/>
    </location>
</feature>
<keyword evidence="8 12" id="KW-1133">Transmembrane helix</keyword>
<name>A0A0N4Y363_NIPBR</name>
<dbReference type="PANTHER" id="PTHR43394">
    <property type="entry name" value="ATP-DEPENDENT PERMEASE MDL1, MITOCHONDRIAL"/>
    <property type="match status" value="1"/>
</dbReference>
<dbReference type="Proteomes" id="UP000271162">
    <property type="component" value="Unassembled WGS sequence"/>
</dbReference>
<dbReference type="InterPro" id="IPR003593">
    <property type="entry name" value="AAA+_ATPase"/>
</dbReference>
<keyword evidence="7" id="KW-0067">ATP-binding</keyword>
<feature type="transmembrane region" description="Helical" evidence="12">
    <location>
        <begin position="264"/>
        <end position="281"/>
    </location>
</feature>
<keyword evidence="10" id="KW-0325">Glycoprotein</keyword>
<evidence type="ECO:0000313" key="16">
    <source>
        <dbReference type="Proteomes" id="UP000271162"/>
    </source>
</evidence>
<evidence type="ECO:0000259" key="13">
    <source>
        <dbReference type="PROSITE" id="PS50893"/>
    </source>
</evidence>
<feature type="transmembrane region" description="Helical" evidence="12">
    <location>
        <begin position="381"/>
        <end position="400"/>
    </location>
</feature>
<dbReference type="PROSITE" id="PS50893">
    <property type="entry name" value="ABC_TRANSPORTER_2"/>
    <property type="match status" value="2"/>
</dbReference>
<proteinExistence type="inferred from homology"/>
<evidence type="ECO:0000259" key="14">
    <source>
        <dbReference type="PROSITE" id="PS50929"/>
    </source>
</evidence>
<organism evidence="17">
    <name type="scientific">Nippostrongylus brasiliensis</name>
    <name type="common">Rat hookworm</name>
    <dbReference type="NCBI Taxonomy" id="27835"/>
    <lineage>
        <taxon>Eukaryota</taxon>
        <taxon>Metazoa</taxon>
        <taxon>Ecdysozoa</taxon>
        <taxon>Nematoda</taxon>
        <taxon>Chromadorea</taxon>
        <taxon>Rhabditida</taxon>
        <taxon>Rhabditina</taxon>
        <taxon>Rhabditomorpha</taxon>
        <taxon>Strongyloidea</taxon>
        <taxon>Heligmosomidae</taxon>
        <taxon>Nippostrongylus</taxon>
    </lineage>
</organism>
<keyword evidence="6" id="KW-0547">Nucleotide-binding</keyword>
<keyword evidence="16" id="KW-1185">Reference proteome</keyword>
<evidence type="ECO:0000256" key="2">
    <source>
        <dbReference type="ARBA" id="ARBA00007577"/>
    </source>
</evidence>
<reference evidence="15 16" key="2">
    <citation type="submission" date="2018-11" db="EMBL/GenBank/DDBJ databases">
        <authorList>
            <consortium name="Pathogen Informatics"/>
        </authorList>
    </citation>
    <scope>NUCLEOTIDE SEQUENCE [LARGE SCALE GENOMIC DNA]</scope>
</reference>
<feature type="transmembrane region" description="Helical" evidence="12">
    <location>
        <begin position="785"/>
        <end position="805"/>
    </location>
</feature>
<feature type="domain" description="ABC transporter" evidence="13">
    <location>
        <begin position="456"/>
        <end position="692"/>
    </location>
</feature>
<feature type="transmembrane region" description="Helical" evidence="12">
    <location>
        <begin position="951"/>
        <end position="974"/>
    </location>
</feature>
<evidence type="ECO:0000256" key="1">
    <source>
        <dbReference type="ARBA" id="ARBA00004141"/>
    </source>
</evidence>
<dbReference type="WBParaSite" id="NBR_0001022001-mRNA-1">
    <property type="protein sequence ID" value="NBR_0001022001-mRNA-1"/>
    <property type="gene ID" value="NBR_0001022001"/>
</dbReference>
<feature type="domain" description="ABC transmembrane type-1" evidence="14">
    <location>
        <begin position="887"/>
        <end position="1015"/>
    </location>
</feature>
<evidence type="ECO:0000256" key="9">
    <source>
        <dbReference type="ARBA" id="ARBA00023136"/>
    </source>
</evidence>
<evidence type="ECO:0000313" key="17">
    <source>
        <dbReference type="WBParaSite" id="NBR_0001022001-mRNA-1"/>
    </source>
</evidence>
<evidence type="ECO:0000256" key="12">
    <source>
        <dbReference type="SAM" id="Phobius"/>
    </source>
</evidence>
<evidence type="ECO:0000256" key="4">
    <source>
        <dbReference type="ARBA" id="ARBA00022692"/>
    </source>
</evidence>
<dbReference type="GO" id="GO:0005743">
    <property type="term" value="C:mitochondrial inner membrane"/>
    <property type="evidence" value="ECO:0007669"/>
    <property type="project" value="TreeGrafter"/>
</dbReference>
<dbReference type="Gene3D" id="3.40.50.300">
    <property type="entry name" value="P-loop containing nucleotide triphosphate hydrolases"/>
    <property type="match status" value="2"/>
</dbReference>
<feature type="compositionally biased region" description="Basic and acidic residues" evidence="11">
    <location>
        <begin position="1"/>
        <end position="18"/>
    </location>
</feature>
<dbReference type="OMA" id="CEGWIGL"/>
<feature type="transmembrane region" description="Helical" evidence="12">
    <location>
        <begin position="239"/>
        <end position="258"/>
    </location>
</feature>
<evidence type="ECO:0000256" key="10">
    <source>
        <dbReference type="ARBA" id="ARBA00023180"/>
    </source>
</evidence>
<keyword evidence="4 12" id="KW-0812">Transmembrane</keyword>
<dbReference type="InterPro" id="IPR027417">
    <property type="entry name" value="P-loop_NTPase"/>
</dbReference>